<dbReference type="EC" id="5.4.99.-" evidence="3"/>
<dbReference type="STRING" id="388467.A19Y_4106"/>
<dbReference type="PROSITE" id="PS01149">
    <property type="entry name" value="PSI_RSU"/>
    <property type="match status" value="1"/>
</dbReference>
<evidence type="ECO:0000259" key="4">
    <source>
        <dbReference type="Pfam" id="PF00849"/>
    </source>
</evidence>
<dbReference type="Gene3D" id="3.30.70.1560">
    <property type="entry name" value="Alpha-L RNA-binding motif"/>
    <property type="match status" value="1"/>
</dbReference>
<dbReference type="RefSeq" id="WP_042156304.1">
    <property type="nucleotide sequence ID" value="NZ_CM002803.1"/>
</dbReference>
<dbReference type="InterPro" id="IPR042092">
    <property type="entry name" value="PsdUridine_s_RsuA/RluB/E/F_cat"/>
</dbReference>
<dbReference type="AlphaFoldDB" id="A0A073CXU2"/>
<evidence type="ECO:0000256" key="1">
    <source>
        <dbReference type="ARBA" id="ARBA00008348"/>
    </source>
</evidence>
<gene>
    <name evidence="5" type="primary">rsuA</name>
    <name evidence="5" type="ORF">A19Y_4106</name>
</gene>
<dbReference type="HOGENOM" id="CLU_024979_8_1_3"/>
<dbReference type="NCBIfam" id="TIGR00093">
    <property type="entry name" value="pseudouridine synthase"/>
    <property type="match status" value="1"/>
</dbReference>
<dbReference type="InterPro" id="IPR018496">
    <property type="entry name" value="PsdUridine_synth_RsuA/RluB_CS"/>
</dbReference>
<evidence type="ECO:0000256" key="3">
    <source>
        <dbReference type="RuleBase" id="RU003887"/>
    </source>
</evidence>
<dbReference type="Gene3D" id="3.30.70.580">
    <property type="entry name" value="Pseudouridine synthase I, catalytic domain, N-terminal subdomain"/>
    <property type="match status" value="1"/>
</dbReference>
<dbReference type="GO" id="GO:0009982">
    <property type="term" value="F:pseudouridine synthase activity"/>
    <property type="evidence" value="ECO:0007669"/>
    <property type="project" value="InterPro"/>
</dbReference>
<dbReference type="InterPro" id="IPR020103">
    <property type="entry name" value="PsdUridine_synth_cat_dom_sf"/>
</dbReference>
<organism evidence="5 6">
    <name type="scientific">Planktothrix agardhii (strain NIVA-CYA 126/8)</name>
    <dbReference type="NCBI Taxonomy" id="388467"/>
    <lineage>
        <taxon>Bacteria</taxon>
        <taxon>Bacillati</taxon>
        <taxon>Cyanobacteriota</taxon>
        <taxon>Cyanophyceae</taxon>
        <taxon>Oscillatoriophycideae</taxon>
        <taxon>Oscillatoriales</taxon>
        <taxon>Microcoleaceae</taxon>
        <taxon>Planktothrix</taxon>
    </lineage>
</organism>
<dbReference type="PANTHER" id="PTHR47683">
    <property type="entry name" value="PSEUDOURIDINE SYNTHASE FAMILY PROTEIN-RELATED"/>
    <property type="match status" value="1"/>
</dbReference>
<dbReference type="PANTHER" id="PTHR47683:SF2">
    <property type="entry name" value="RNA-BINDING S4 DOMAIN-CONTAINING PROTEIN"/>
    <property type="match status" value="1"/>
</dbReference>
<dbReference type="GO" id="GO:0006364">
    <property type="term" value="P:rRNA processing"/>
    <property type="evidence" value="ECO:0007669"/>
    <property type="project" value="UniProtKB-ARBA"/>
</dbReference>
<dbReference type="InterPro" id="IPR006145">
    <property type="entry name" value="PsdUridine_synth_RsuA/RluA"/>
</dbReference>
<keyword evidence="6" id="KW-1185">Reference proteome</keyword>
<accession>A0A073CXU2</accession>
<proteinExistence type="inferred from homology"/>
<dbReference type="PATRIC" id="fig|388467.6.peg.4047"/>
<keyword evidence="5" id="KW-0456">Lyase</keyword>
<dbReference type="InterPro" id="IPR020094">
    <property type="entry name" value="TruA/RsuA/RluB/E/F_N"/>
</dbReference>
<dbReference type="Proteomes" id="UP000027395">
    <property type="component" value="Chromosome"/>
</dbReference>
<sequence>MSYRYILFYKPYDVLSQFTDYDPTNTTRKTLKDFISIPLVYSVGRLDRDSEGLLLLTDDNFVKHRLIDPKFAHQRTYWVQVEKIPDETVLQQLTQGVQLSDYRTKPAQVKLLSTEPSLSPREPPIRFRKTVPTAWLELTLTEGRNRQVRKMTAAVGFPTLRLVRVAIAHLSLTGLAPGEWRDLTEVELKQLRQILGNY</sequence>
<keyword evidence="2 3" id="KW-0413">Isomerase</keyword>
<dbReference type="Pfam" id="PF00849">
    <property type="entry name" value="PseudoU_synth_2"/>
    <property type="match status" value="1"/>
</dbReference>
<dbReference type="GO" id="GO:0003723">
    <property type="term" value="F:RNA binding"/>
    <property type="evidence" value="ECO:0007669"/>
    <property type="project" value="InterPro"/>
</dbReference>
<dbReference type="SUPFAM" id="SSF55120">
    <property type="entry name" value="Pseudouridine synthase"/>
    <property type="match status" value="1"/>
</dbReference>
<dbReference type="GO" id="GO:0140098">
    <property type="term" value="F:catalytic activity, acting on RNA"/>
    <property type="evidence" value="ECO:0007669"/>
    <property type="project" value="UniProtKB-ARBA"/>
</dbReference>
<dbReference type="GO" id="GO:0016829">
    <property type="term" value="F:lyase activity"/>
    <property type="evidence" value="ECO:0007669"/>
    <property type="project" value="UniProtKB-KW"/>
</dbReference>
<dbReference type="GO" id="GO:0001522">
    <property type="term" value="P:pseudouridine synthesis"/>
    <property type="evidence" value="ECO:0007669"/>
    <property type="project" value="InterPro"/>
</dbReference>
<feature type="domain" description="Pseudouridine synthase RsuA/RluA-like" evidence="4">
    <location>
        <begin position="5"/>
        <end position="154"/>
    </location>
</feature>
<comment type="similarity">
    <text evidence="1 3">Belongs to the pseudouridine synthase RsuA family.</text>
</comment>
<evidence type="ECO:0000313" key="5">
    <source>
        <dbReference type="EMBL" id="KEI68810.1"/>
    </source>
</evidence>
<name>A0A073CXU2_PLAA1</name>
<evidence type="ECO:0000313" key="6">
    <source>
        <dbReference type="Proteomes" id="UP000027395"/>
    </source>
</evidence>
<reference evidence="5 6" key="1">
    <citation type="journal article" date="2014" name="Appl. Environ. Microbiol.">
        <title>Elucidation of insertion elements encoded on plasmids and in vitro construction of shuttle vectors from the toxic cyanobacterium Planktothrix.</title>
        <authorList>
            <person name="Christiansen G."/>
            <person name="Goesmann A."/>
            <person name="Kurmayer R."/>
        </authorList>
    </citation>
    <scope>NUCLEOTIDE SEQUENCE [LARGE SCALE GENOMIC DNA]</scope>
    <source>
        <strain evidence="5 6">NIVA-CYA 126/8</strain>
    </source>
</reference>
<dbReference type="InterPro" id="IPR050343">
    <property type="entry name" value="RsuA_PseudoU_synthase"/>
</dbReference>
<protein>
    <recommendedName>
        <fullName evidence="3">Pseudouridine synthase</fullName>
        <ecNumber evidence="3">5.4.99.-</ecNumber>
    </recommendedName>
</protein>
<dbReference type="eggNOG" id="COG1187">
    <property type="taxonomic scope" value="Bacteria"/>
</dbReference>
<evidence type="ECO:0000256" key="2">
    <source>
        <dbReference type="ARBA" id="ARBA00023235"/>
    </source>
</evidence>
<dbReference type="EMBL" id="CM002803">
    <property type="protein sequence ID" value="KEI68810.1"/>
    <property type="molecule type" value="Genomic_DNA"/>
</dbReference>
<dbReference type="InterPro" id="IPR000748">
    <property type="entry name" value="PsdUridine_synth_RsuA/RluB/E/F"/>
</dbReference>